<reference evidence="3" key="1">
    <citation type="submission" date="2016-10" db="EMBL/GenBank/DDBJ databases">
        <authorList>
            <person name="Varghese N."/>
            <person name="Submissions S."/>
        </authorList>
    </citation>
    <scope>NUCLEOTIDE SEQUENCE [LARGE SCALE GENOMIC DNA]</scope>
    <source>
        <strain evidence="3">BP1-148</strain>
    </source>
</reference>
<dbReference type="AlphaFoldDB" id="A0A1G7YPU4"/>
<keyword evidence="1" id="KW-1133">Transmembrane helix</keyword>
<dbReference type="RefSeq" id="WP_091818547.1">
    <property type="nucleotide sequence ID" value="NZ_FNCQ01000014.1"/>
</dbReference>
<dbReference type="InterPro" id="IPR043742">
    <property type="entry name" value="DUF5687"/>
</dbReference>
<dbReference type="Proteomes" id="UP000198779">
    <property type="component" value="Unassembled WGS sequence"/>
</dbReference>
<sequence length="494" mass="57133">MNRLRLLLLLRKQNSLALRRNPAFDQNVVAKVMMYLGAGMMTIYLIFLGTMLAMPASEARMFTMVLAMSPLWLAIDFGSRFAVQQTPAMMVKPYLLQPMPFHSVIETFLVNTLLAGYNWVWLALYLPYAFIVLCGGASFATALLIILCGILLTLANSQFYLIVRTLTARFILWWVLPILVYGGFWLPVAINEKWMDKQIDFLCEFTSTWYFFLFCAVLLSGLFMLNRWMQFRYVREEIMKLDKKEAAMKKVYQYTFLERFGQTGEYLKLELKSIFRNKAIRSRVIMSLALIIVLTLLISYTSIYDGKMMLNFWCFYCFGLYGMTTLVKIMGPEGNYIDLLMTHKENILSLLKAKYYFHVAILIVPMLLMLPAVVAGKFSMLMMVAYLLLSSGLLYFTLFQLAVYNKQTIPLNQKITGKNNIENGVQMIIQMFAMFSPLVLVAVLVLLFNETTAYLVLGTVGLILTLAHPLWLRHIYIRLMKRKYENMESFHASR</sequence>
<feature type="transmembrane region" description="Helical" evidence="1">
    <location>
        <begin position="310"/>
        <end position="331"/>
    </location>
</feature>
<feature type="transmembrane region" description="Helical" evidence="1">
    <location>
        <begin position="380"/>
        <end position="404"/>
    </location>
</feature>
<keyword evidence="1" id="KW-0812">Transmembrane</keyword>
<feature type="transmembrane region" description="Helical" evidence="1">
    <location>
        <begin position="454"/>
        <end position="472"/>
    </location>
</feature>
<dbReference type="EMBL" id="FNCQ01000014">
    <property type="protein sequence ID" value="SDG98461.1"/>
    <property type="molecule type" value="Genomic_DNA"/>
</dbReference>
<keyword evidence="1" id="KW-0472">Membrane</keyword>
<dbReference type="STRING" id="645274.SAMN04487901_11440"/>
<dbReference type="Pfam" id="PF18940">
    <property type="entry name" value="DUF5687"/>
    <property type="match status" value="1"/>
</dbReference>
<proteinExistence type="predicted"/>
<protein>
    <recommendedName>
        <fullName evidence="4">ABC-2 type transport system permease protein</fullName>
    </recommendedName>
</protein>
<accession>A0A1G7YPU4</accession>
<keyword evidence="3" id="KW-1185">Reference proteome</keyword>
<evidence type="ECO:0000313" key="2">
    <source>
        <dbReference type="EMBL" id="SDG98461.1"/>
    </source>
</evidence>
<feature type="transmembrane region" description="Helical" evidence="1">
    <location>
        <begin position="128"/>
        <end position="154"/>
    </location>
</feature>
<gene>
    <name evidence="2" type="ORF">SAMN04487901_11440</name>
</gene>
<evidence type="ECO:0000256" key="1">
    <source>
        <dbReference type="SAM" id="Phobius"/>
    </source>
</evidence>
<feature type="transmembrane region" description="Helical" evidence="1">
    <location>
        <begin position="28"/>
        <end position="49"/>
    </location>
</feature>
<feature type="transmembrane region" description="Helical" evidence="1">
    <location>
        <begin position="425"/>
        <end position="448"/>
    </location>
</feature>
<evidence type="ECO:0000313" key="3">
    <source>
        <dbReference type="Proteomes" id="UP000198779"/>
    </source>
</evidence>
<feature type="transmembrane region" description="Helical" evidence="1">
    <location>
        <begin position="284"/>
        <end position="304"/>
    </location>
</feature>
<name>A0A1G7YPU4_9BACT</name>
<feature type="transmembrane region" description="Helical" evidence="1">
    <location>
        <begin position="208"/>
        <end position="225"/>
    </location>
</feature>
<evidence type="ECO:0008006" key="4">
    <source>
        <dbReference type="Google" id="ProtNLM"/>
    </source>
</evidence>
<organism evidence="2 3">
    <name type="scientific">Prevotella communis</name>
    <dbReference type="NCBI Taxonomy" id="2913614"/>
    <lineage>
        <taxon>Bacteria</taxon>
        <taxon>Pseudomonadati</taxon>
        <taxon>Bacteroidota</taxon>
        <taxon>Bacteroidia</taxon>
        <taxon>Bacteroidales</taxon>
        <taxon>Prevotellaceae</taxon>
        <taxon>Prevotella</taxon>
    </lineage>
</organism>
<feature type="transmembrane region" description="Helical" evidence="1">
    <location>
        <begin position="355"/>
        <end position="374"/>
    </location>
</feature>
<feature type="transmembrane region" description="Helical" evidence="1">
    <location>
        <begin position="166"/>
        <end position="188"/>
    </location>
</feature>
<feature type="transmembrane region" description="Helical" evidence="1">
    <location>
        <begin position="61"/>
        <end position="83"/>
    </location>
</feature>
<feature type="transmembrane region" description="Helical" evidence="1">
    <location>
        <begin position="104"/>
        <end position="122"/>
    </location>
</feature>